<comment type="caution">
    <text evidence="6">The sequence shown here is derived from an EMBL/GenBank/DDBJ whole genome shotgun (WGS) entry which is preliminary data.</text>
</comment>
<proteinExistence type="predicted"/>
<dbReference type="InterPro" id="IPR015300">
    <property type="entry name" value="DNA-bd_pseudobarrel_sf"/>
</dbReference>
<accession>A0AA88ANU2</accession>
<evidence type="ECO:0000256" key="1">
    <source>
        <dbReference type="ARBA" id="ARBA00004123"/>
    </source>
</evidence>
<keyword evidence="2" id="KW-0805">Transcription regulation</keyword>
<keyword evidence="7" id="KW-1185">Reference proteome</keyword>
<organism evidence="6 7">
    <name type="scientific">Ficus carica</name>
    <name type="common">Common fig</name>
    <dbReference type="NCBI Taxonomy" id="3494"/>
    <lineage>
        <taxon>Eukaryota</taxon>
        <taxon>Viridiplantae</taxon>
        <taxon>Streptophyta</taxon>
        <taxon>Embryophyta</taxon>
        <taxon>Tracheophyta</taxon>
        <taxon>Spermatophyta</taxon>
        <taxon>Magnoliopsida</taxon>
        <taxon>eudicotyledons</taxon>
        <taxon>Gunneridae</taxon>
        <taxon>Pentapetalae</taxon>
        <taxon>rosids</taxon>
        <taxon>fabids</taxon>
        <taxon>Rosales</taxon>
        <taxon>Moraceae</taxon>
        <taxon>Ficeae</taxon>
        <taxon>Ficus</taxon>
    </lineage>
</organism>
<evidence type="ECO:0000256" key="2">
    <source>
        <dbReference type="ARBA" id="ARBA00023015"/>
    </source>
</evidence>
<dbReference type="SUPFAM" id="SSF101936">
    <property type="entry name" value="DNA-binding pseudobarrel domain"/>
    <property type="match status" value="1"/>
</dbReference>
<sequence>MAFLQKKLNKTDTTEKLTVPSEWLGNILPYPAMGQDKVQFKVSLISLNDKSTIKSYPFVLSTRSTGYLKPVLQSKEWLKFVKETGVEMGDTIHIRKLDDGQIQVGIEYDFVKRMSCT</sequence>
<dbReference type="AlphaFoldDB" id="A0AA88ANU2"/>
<gene>
    <name evidence="6" type="ORF">TIFTF001_018706</name>
</gene>
<evidence type="ECO:0000313" key="6">
    <source>
        <dbReference type="EMBL" id="GMN49543.1"/>
    </source>
</evidence>
<dbReference type="EMBL" id="BTGU01000031">
    <property type="protein sequence ID" value="GMN49543.1"/>
    <property type="molecule type" value="Genomic_DNA"/>
</dbReference>
<dbReference type="Gramene" id="FCD_00021880-RA">
    <property type="protein sequence ID" value="FCD_00021880-RA:cds"/>
    <property type="gene ID" value="FCD_00021880"/>
</dbReference>
<keyword evidence="4" id="KW-0804">Transcription</keyword>
<comment type="subcellular location">
    <subcellularLocation>
        <location evidence="1">Nucleus</location>
    </subcellularLocation>
</comment>
<evidence type="ECO:0008006" key="8">
    <source>
        <dbReference type="Google" id="ProtNLM"/>
    </source>
</evidence>
<evidence type="ECO:0000313" key="7">
    <source>
        <dbReference type="Proteomes" id="UP001187192"/>
    </source>
</evidence>
<protein>
    <recommendedName>
        <fullName evidence="8">TF-B3 domain-containing protein</fullName>
    </recommendedName>
</protein>
<keyword evidence="5" id="KW-0539">Nucleus</keyword>
<name>A0AA88ANU2_FICCA</name>
<evidence type="ECO:0000256" key="4">
    <source>
        <dbReference type="ARBA" id="ARBA00023163"/>
    </source>
</evidence>
<dbReference type="GO" id="GO:0005634">
    <property type="term" value="C:nucleus"/>
    <property type="evidence" value="ECO:0007669"/>
    <property type="project" value="UniProtKB-SubCell"/>
</dbReference>
<dbReference type="Proteomes" id="UP001187192">
    <property type="component" value="Unassembled WGS sequence"/>
</dbReference>
<dbReference type="Gene3D" id="2.40.330.10">
    <property type="entry name" value="DNA-binding pseudobarrel domain"/>
    <property type="match status" value="1"/>
</dbReference>
<evidence type="ECO:0000256" key="3">
    <source>
        <dbReference type="ARBA" id="ARBA00023125"/>
    </source>
</evidence>
<keyword evidence="3" id="KW-0238">DNA-binding</keyword>
<reference evidence="6" key="1">
    <citation type="submission" date="2023-07" db="EMBL/GenBank/DDBJ databases">
        <title>draft genome sequence of fig (Ficus carica).</title>
        <authorList>
            <person name="Takahashi T."/>
            <person name="Nishimura K."/>
        </authorList>
    </citation>
    <scope>NUCLEOTIDE SEQUENCE</scope>
</reference>
<dbReference type="GO" id="GO:0003677">
    <property type="term" value="F:DNA binding"/>
    <property type="evidence" value="ECO:0007669"/>
    <property type="project" value="UniProtKB-KW"/>
</dbReference>
<evidence type="ECO:0000256" key="5">
    <source>
        <dbReference type="ARBA" id="ARBA00023242"/>
    </source>
</evidence>